<protein>
    <submittedName>
        <fullName evidence="2">Uncharacterized protein</fullName>
    </submittedName>
</protein>
<evidence type="ECO:0000313" key="3">
    <source>
        <dbReference type="Proteomes" id="UP000269721"/>
    </source>
</evidence>
<organism evidence="2 3">
    <name type="scientific">Blyttiomyces helicus</name>
    <dbReference type="NCBI Taxonomy" id="388810"/>
    <lineage>
        <taxon>Eukaryota</taxon>
        <taxon>Fungi</taxon>
        <taxon>Fungi incertae sedis</taxon>
        <taxon>Chytridiomycota</taxon>
        <taxon>Chytridiomycota incertae sedis</taxon>
        <taxon>Chytridiomycetes</taxon>
        <taxon>Chytridiomycetes incertae sedis</taxon>
        <taxon>Blyttiomyces</taxon>
    </lineage>
</organism>
<reference evidence="3" key="1">
    <citation type="journal article" date="2018" name="Nat. Microbiol.">
        <title>Leveraging single-cell genomics to expand the fungal tree of life.</title>
        <authorList>
            <person name="Ahrendt S.R."/>
            <person name="Quandt C.A."/>
            <person name="Ciobanu D."/>
            <person name="Clum A."/>
            <person name="Salamov A."/>
            <person name="Andreopoulos B."/>
            <person name="Cheng J.F."/>
            <person name="Woyke T."/>
            <person name="Pelin A."/>
            <person name="Henrissat B."/>
            <person name="Reynolds N.K."/>
            <person name="Benny G.L."/>
            <person name="Smith M.E."/>
            <person name="James T.Y."/>
            <person name="Grigoriev I.V."/>
        </authorList>
    </citation>
    <scope>NUCLEOTIDE SEQUENCE [LARGE SCALE GENOMIC DNA]</scope>
</reference>
<evidence type="ECO:0000256" key="1">
    <source>
        <dbReference type="SAM" id="MobiDB-lite"/>
    </source>
</evidence>
<keyword evidence="3" id="KW-1185">Reference proteome</keyword>
<sequence>MLIHPLKALAYYCPLASPAYLFPMDMRHLQHGRRHEKFDVNYGFPLPSRASILGASTPQRCRCLPEGSFPRDPPAGIGSGAKRLVCIREDGMSGCGRLGDHAQGSISHPPRANEFSGFFFWKEPVPTGRITVAKSRHRSLNNTDFKSDVTVSNMGKTPMDSEIRSPILELGMCGMGKMSKSVRQKAGNAFSQWAYEDCKPTEQQQEQERQRMPFIALFSRPYLELGSKSESHEFQNQISTPDAIDKPTSHLCNADTKTHARRHTHVPNNISVRSKRVRIMAENHLWPPVSVWMPLAHGQASPAQPTMTAVVSNGKARMANRKMMATGGHVDLPILDSTGTIPAGVGEAGRLEEVNEQQMQPDVCSEGVWQHILSATSVLFRQAPSTAATLASLSQPHIHSGLGRPQASVGRRHSYDLSLGVLVATHVARRKRRRSGLTQQRDPLK</sequence>
<proteinExistence type="predicted"/>
<dbReference type="EMBL" id="KZ994445">
    <property type="protein sequence ID" value="RKO92913.1"/>
    <property type="molecule type" value="Genomic_DNA"/>
</dbReference>
<accession>A0A4P9WLG0</accession>
<dbReference type="AlphaFoldDB" id="A0A4P9WLG0"/>
<name>A0A4P9WLG0_9FUNG</name>
<feature type="region of interest" description="Disordered" evidence="1">
    <location>
        <begin position="229"/>
        <end position="251"/>
    </location>
</feature>
<dbReference type="Proteomes" id="UP000269721">
    <property type="component" value="Unassembled WGS sequence"/>
</dbReference>
<evidence type="ECO:0000313" key="2">
    <source>
        <dbReference type="EMBL" id="RKO92913.1"/>
    </source>
</evidence>
<gene>
    <name evidence="2" type="ORF">BDK51DRAFT_26421</name>
</gene>